<proteinExistence type="inferred from homology"/>
<keyword evidence="6 7" id="KW-0998">Cell outer membrane</keyword>
<keyword evidence="3 7" id="KW-0732">Signal</keyword>
<dbReference type="KEGG" id="pbh:AAW51_3656"/>
<dbReference type="GO" id="GO:0003774">
    <property type="term" value="F:cytoskeletal motor activity"/>
    <property type="evidence" value="ECO:0007669"/>
    <property type="project" value="InterPro"/>
</dbReference>
<feature type="signal peptide" evidence="8">
    <location>
        <begin position="1"/>
        <end position="21"/>
    </location>
</feature>
<evidence type="ECO:0000313" key="9">
    <source>
        <dbReference type="EMBL" id="AKJ30347.1"/>
    </source>
</evidence>
<dbReference type="PRINTS" id="PR01008">
    <property type="entry name" value="FLGLRINGFLGH"/>
</dbReference>
<feature type="chain" id="PRO_5008835847" description="Flagellar L-ring protein" evidence="8">
    <location>
        <begin position="22"/>
        <end position="219"/>
    </location>
</feature>
<evidence type="ECO:0000256" key="8">
    <source>
        <dbReference type="SAM" id="SignalP"/>
    </source>
</evidence>
<gene>
    <name evidence="7 9" type="primary">flgH</name>
    <name evidence="9" type="ORF">AAW51_3656</name>
</gene>
<comment type="subcellular location">
    <subcellularLocation>
        <location evidence="7">Cell outer membrane</location>
        <topology evidence="7">Lipid-anchor</topology>
    </subcellularLocation>
    <subcellularLocation>
        <location evidence="7">Bacterial flagellum basal body</location>
    </subcellularLocation>
</comment>
<dbReference type="AlphaFoldDB" id="A0A0G3BLS4"/>
<dbReference type="PANTHER" id="PTHR34933:SF1">
    <property type="entry name" value="FLAGELLAR L-RING PROTEIN"/>
    <property type="match status" value="1"/>
</dbReference>
<reference evidence="9 10" key="1">
    <citation type="submission" date="2015-05" db="EMBL/GenBank/DDBJ databases">
        <authorList>
            <person name="Tang B."/>
            <person name="Yu Y."/>
        </authorList>
    </citation>
    <scope>NUCLEOTIDE SEQUENCE [LARGE SCALE GENOMIC DNA]</scope>
    <source>
        <strain evidence="9 10">DSM 7029</strain>
    </source>
</reference>
<evidence type="ECO:0000256" key="3">
    <source>
        <dbReference type="ARBA" id="ARBA00022729"/>
    </source>
</evidence>
<protein>
    <recommendedName>
        <fullName evidence="7">Flagellar L-ring protein</fullName>
    </recommendedName>
    <alternativeName>
        <fullName evidence="7">Basal body L-ring protein</fullName>
    </alternativeName>
</protein>
<dbReference type="NCBIfam" id="NF001304">
    <property type="entry name" value="PRK00249.1-4"/>
    <property type="match status" value="1"/>
</dbReference>
<dbReference type="Pfam" id="PF02107">
    <property type="entry name" value="FlgH"/>
    <property type="match status" value="1"/>
</dbReference>
<dbReference type="GO" id="GO:0009427">
    <property type="term" value="C:bacterial-type flagellum basal body, distal rod, L ring"/>
    <property type="evidence" value="ECO:0007669"/>
    <property type="project" value="InterPro"/>
</dbReference>
<keyword evidence="9" id="KW-0966">Cell projection</keyword>
<evidence type="ECO:0000256" key="7">
    <source>
        <dbReference type="HAMAP-Rule" id="MF_00415"/>
    </source>
</evidence>
<dbReference type="GO" id="GO:0009279">
    <property type="term" value="C:cell outer membrane"/>
    <property type="evidence" value="ECO:0007669"/>
    <property type="project" value="UniProtKB-SubCell"/>
</dbReference>
<comment type="subunit">
    <text evidence="7">The basal body constitutes a major portion of the flagellar organelle and consists of four rings (L,P,S, and M) mounted on a central rod.</text>
</comment>
<keyword evidence="9" id="KW-0282">Flagellum</keyword>
<dbReference type="PANTHER" id="PTHR34933">
    <property type="entry name" value="FLAGELLAR L-RING PROTEIN"/>
    <property type="match status" value="1"/>
</dbReference>
<dbReference type="STRING" id="413882.AAW51_3656"/>
<comment type="function">
    <text evidence="1 7">Assembles around the rod to form the L-ring and probably protects the motor/basal body from shearing forces during rotation.</text>
</comment>
<evidence type="ECO:0000256" key="6">
    <source>
        <dbReference type="ARBA" id="ARBA00023237"/>
    </source>
</evidence>
<comment type="similarity">
    <text evidence="2 7">Belongs to the FlgH family.</text>
</comment>
<keyword evidence="9" id="KW-0969">Cilium</keyword>
<accession>A0A0G3BLS4</accession>
<dbReference type="OrthoDB" id="9789463at2"/>
<keyword evidence="10" id="KW-1185">Reference proteome</keyword>
<sequence length="219" mass="22691">MRTALYCGLLTLLATAGCATAPSVAPPPVDDVPPVAMAPKPKGSAGGVFVGGSSWSMTADGRAFQPGDVLTVILQETTQASKKADTSIGKDSGVSIKAPVLAGKTLKADVGVDATREFSGSASSTQQNTLQGAITVVVHEVLPNGLLRVNGQKVLSLNQGEEFIRLSGYVRSTDVDNDNRVSSQRIANARITYAGQGALADANNAGWLTRLFFSPVMPF</sequence>
<evidence type="ECO:0000256" key="4">
    <source>
        <dbReference type="ARBA" id="ARBA00023136"/>
    </source>
</evidence>
<keyword evidence="7" id="KW-0449">Lipoprotein</keyword>
<organism evidence="9 10">
    <name type="scientific">Caldimonas brevitalea</name>
    <dbReference type="NCBI Taxonomy" id="413882"/>
    <lineage>
        <taxon>Bacteria</taxon>
        <taxon>Pseudomonadati</taxon>
        <taxon>Pseudomonadota</taxon>
        <taxon>Betaproteobacteria</taxon>
        <taxon>Burkholderiales</taxon>
        <taxon>Sphaerotilaceae</taxon>
        <taxon>Caldimonas</taxon>
    </lineage>
</organism>
<dbReference type="HAMAP" id="MF_00415">
    <property type="entry name" value="FlgH"/>
    <property type="match status" value="1"/>
</dbReference>
<evidence type="ECO:0000256" key="2">
    <source>
        <dbReference type="ARBA" id="ARBA00006929"/>
    </source>
</evidence>
<dbReference type="PATRIC" id="fig|413882.6.peg.3821"/>
<name>A0A0G3BLS4_9BURK</name>
<dbReference type="GO" id="GO:0071973">
    <property type="term" value="P:bacterial-type flagellum-dependent cell motility"/>
    <property type="evidence" value="ECO:0007669"/>
    <property type="project" value="InterPro"/>
</dbReference>
<evidence type="ECO:0000256" key="1">
    <source>
        <dbReference type="ARBA" id="ARBA00002591"/>
    </source>
</evidence>
<dbReference type="PROSITE" id="PS51257">
    <property type="entry name" value="PROKAR_LIPOPROTEIN"/>
    <property type="match status" value="1"/>
</dbReference>
<dbReference type="Proteomes" id="UP000035352">
    <property type="component" value="Chromosome"/>
</dbReference>
<evidence type="ECO:0000313" key="10">
    <source>
        <dbReference type="Proteomes" id="UP000035352"/>
    </source>
</evidence>
<evidence type="ECO:0000256" key="5">
    <source>
        <dbReference type="ARBA" id="ARBA00023143"/>
    </source>
</evidence>
<dbReference type="InterPro" id="IPR000527">
    <property type="entry name" value="Flag_Lring"/>
</dbReference>
<keyword evidence="4 7" id="KW-0472">Membrane</keyword>
<dbReference type="RefSeq" id="WP_157359954.1">
    <property type="nucleotide sequence ID" value="NZ_CP011371.1"/>
</dbReference>
<keyword evidence="5 7" id="KW-0975">Bacterial flagellum</keyword>
<dbReference type="EMBL" id="CP011371">
    <property type="protein sequence ID" value="AKJ30347.1"/>
    <property type="molecule type" value="Genomic_DNA"/>
</dbReference>